<sequence length="55" mass="6503">MGVEKKVYSFRLEIGLVEDLQTYAKQENRKLSNLVETVLKRYVEEQKKKEKSSPD</sequence>
<evidence type="ECO:0008006" key="3">
    <source>
        <dbReference type="Google" id="ProtNLM"/>
    </source>
</evidence>
<accession>A0ABS9M5E1</accession>
<dbReference type="InterPro" id="IPR013321">
    <property type="entry name" value="Arc_rbn_hlx_hlx"/>
</dbReference>
<gene>
    <name evidence="1" type="ORF">L0P79_02760</name>
</gene>
<protein>
    <recommendedName>
        <fullName evidence="3">CopG family transcriptional regulator</fullName>
    </recommendedName>
</protein>
<comment type="caution">
    <text evidence="1">The sequence shown here is derived from an EMBL/GenBank/DDBJ whole genome shotgun (WGS) entry which is preliminary data.</text>
</comment>
<reference evidence="1 2" key="1">
    <citation type="submission" date="2022-01" db="EMBL/GenBank/DDBJ databases">
        <title>Collection of gut derived symbiotic bacterial strains cultured from healthy donors.</title>
        <authorList>
            <person name="Lin H."/>
            <person name="Kohout C."/>
            <person name="Waligurski E."/>
            <person name="Pamer E.G."/>
        </authorList>
    </citation>
    <scope>NUCLEOTIDE SEQUENCE [LARGE SCALE GENOMIC DNA]</scope>
    <source>
        <strain evidence="1 2">DFI.3.7</strain>
    </source>
</reference>
<dbReference type="EMBL" id="JAKNJB010000003">
    <property type="protein sequence ID" value="MCG4525999.1"/>
    <property type="molecule type" value="Genomic_DNA"/>
</dbReference>
<proteinExistence type="predicted"/>
<organism evidence="1 2">
    <name type="scientific">Intestinimonas massiliensis</name>
    <name type="common">ex Afouda et al. 2020</name>
    <dbReference type="NCBI Taxonomy" id="1673721"/>
    <lineage>
        <taxon>Bacteria</taxon>
        <taxon>Bacillati</taxon>
        <taxon>Bacillota</taxon>
        <taxon>Clostridia</taxon>
        <taxon>Eubacteriales</taxon>
        <taxon>Intestinimonas</taxon>
    </lineage>
</organism>
<dbReference type="Gene3D" id="1.10.1220.10">
    <property type="entry name" value="Met repressor-like"/>
    <property type="match status" value="1"/>
</dbReference>
<dbReference type="Proteomes" id="UP001200313">
    <property type="component" value="Unassembled WGS sequence"/>
</dbReference>
<dbReference type="RefSeq" id="WP_238073097.1">
    <property type="nucleotide sequence ID" value="NZ_JAKNJB010000003.1"/>
</dbReference>
<keyword evidence="2" id="KW-1185">Reference proteome</keyword>
<evidence type="ECO:0000313" key="2">
    <source>
        <dbReference type="Proteomes" id="UP001200313"/>
    </source>
</evidence>
<name>A0ABS9M5E1_9FIRM</name>
<evidence type="ECO:0000313" key="1">
    <source>
        <dbReference type="EMBL" id="MCG4525999.1"/>
    </source>
</evidence>